<dbReference type="EMBL" id="LLZG01000025">
    <property type="protein sequence ID" value="KUL44042.1"/>
    <property type="molecule type" value="Genomic_DNA"/>
</dbReference>
<evidence type="ECO:0000259" key="1">
    <source>
        <dbReference type="Pfam" id="PF21348"/>
    </source>
</evidence>
<evidence type="ECO:0000313" key="2">
    <source>
        <dbReference type="EMBL" id="KUL44042.1"/>
    </source>
</evidence>
<proteinExistence type="predicted"/>
<gene>
    <name evidence="2" type="ORF">ADL12_05700</name>
</gene>
<protein>
    <recommendedName>
        <fullName evidence="1">Rhamnogalacturonan lyase family 11 C-terminal domain-containing protein</fullName>
    </recommendedName>
</protein>
<dbReference type="PANTHER" id="PTHR43118:SF1">
    <property type="entry name" value="RHAMNOGALACTURONAN LYASE (EUROFUNG)"/>
    <property type="match status" value="1"/>
</dbReference>
<dbReference type="RefSeq" id="WP_062699171.1">
    <property type="nucleotide sequence ID" value="NZ_LLZG01000025.1"/>
</dbReference>
<name>A0A0X3VIG6_9ACTN</name>
<keyword evidence="3" id="KW-1185">Reference proteome</keyword>
<organism evidence="2 3">
    <name type="scientific">Streptomyces regalis</name>
    <dbReference type="NCBI Taxonomy" id="68262"/>
    <lineage>
        <taxon>Bacteria</taxon>
        <taxon>Bacillati</taxon>
        <taxon>Actinomycetota</taxon>
        <taxon>Actinomycetes</taxon>
        <taxon>Kitasatosporales</taxon>
        <taxon>Streptomycetaceae</taxon>
        <taxon>Streptomyces</taxon>
    </lineage>
</organism>
<feature type="domain" description="Rhamnogalacturonan lyase family 11 C-terminal" evidence="1">
    <location>
        <begin position="38"/>
        <end position="147"/>
    </location>
</feature>
<dbReference type="Proteomes" id="UP000053923">
    <property type="component" value="Unassembled WGS sequence"/>
</dbReference>
<sequence>MHPDRRRRTGAVAAAALPAGLLCAPAGHSAEEPRRVVENLDHTHVEKWNPATETSARLFEPSSVVSGARNATPFYGDIVGDWREEILAETGDHTALRLYTTTEPTRTRLYTLAQNPSTASAGPVRGYLQSTYTDYHLGTETRRVPKPSITLPEGAVSHDDHA</sequence>
<reference evidence="3" key="1">
    <citation type="submission" date="2015-10" db="EMBL/GenBank/DDBJ databases">
        <authorList>
            <person name="Ju K.-S."/>
            <person name="Doroghazi J.R."/>
            <person name="Metcalf W.W."/>
        </authorList>
    </citation>
    <scope>NUCLEOTIDE SEQUENCE [LARGE SCALE GENOMIC DNA]</scope>
    <source>
        <strain evidence="3">NRRL 3151</strain>
    </source>
</reference>
<dbReference type="PANTHER" id="PTHR43118">
    <property type="entry name" value="RHAMNOGALACTURONAN LYASE (EUROFUNG)"/>
    <property type="match status" value="1"/>
</dbReference>
<dbReference type="Pfam" id="PF21348">
    <property type="entry name" value="RGL11_C"/>
    <property type="match status" value="1"/>
</dbReference>
<evidence type="ECO:0000313" key="3">
    <source>
        <dbReference type="Proteomes" id="UP000053923"/>
    </source>
</evidence>
<accession>A0A0X3VIG6</accession>
<dbReference type="InterPro" id="IPR049366">
    <property type="entry name" value="RGL11_C"/>
</dbReference>
<dbReference type="AlphaFoldDB" id="A0A0X3VIG6"/>
<comment type="caution">
    <text evidence="2">The sequence shown here is derived from an EMBL/GenBank/DDBJ whole genome shotgun (WGS) entry which is preliminary data.</text>
</comment>
<dbReference type="InterPro" id="IPR034641">
    <property type="entry name" value="RGL11"/>
</dbReference>